<evidence type="ECO:0000256" key="1">
    <source>
        <dbReference type="ARBA" id="ARBA00022485"/>
    </source>
</evidence>
<evidence type="ECO:0000313" key="7">
    <source>
        <dbReference type="EMBL" id="SHG69383.1"/>
    </source>
</evidence>
<evidence type="ECO:0000259" key="6">
    <source>
        <dbReference type="PROSITE" id="PS51379"/>
    </source>
</evidence>
<dbReference type="PROSITE" id="PS51379">
    <property type="entry name" value="4FE4S_FER_2"/>
    <property type="match status" value="2"/>
</dbReference>
<dbReference type="Gene3D" id="3.30.70.20">
    <property type="match status" value="1"/>
</dbReference>
<proteinExistence type="predicted"/>
<sequence>MLGVYFSGTGNTRHCIEVFVKELDKLAKCISIEDEEVIEKIDKNNFIVLGYPIYYSNSPKIVRDFILDNKESFKGKKIFIITTMGLFSGDGTGCSARLLTKYGAEIIGGLHLKMPDCIGDVKLLKKTLEENKNLVEQADEKIKKSSNSLKNGKATQDGLGIACHLVGLFGQRLWFYGKTKSYTDELKINLEKCNGCGSCVRLCPMGNLSMKNGQSISGQKCTMCYRCISNCPQQAITLIGKEVYEQCKIEKYI</sequence>
<dbReference type="STRING" id="1121321.SAMN04488530_105112"/>
<feature type="coiled-coil region" evidence="5">
    <location>
        <begin position="121"/>
        <end position="148"/>
    </location>
</feature>
<dbReference type="Gene3D" id="3.40.50.360">
    <property type="match status" value="1"/>
</dbReference>
<keyword evidence="8" id="KW-1185">Reference proteome</keyword>
<keyword evidence="3" id="KW-0408">Iron</keyword>
<dbReference type="RefSeq" id="WP_073124486.1">
    <property type="nucleotide sequence ID" value="NZ_FQWX01000005.1"/>
</dbReference>
<reference evidence="8" key="1">
    <citation type="submission" date="2016-11" db="EMBL/GenBank/DDBJ databases">
        <authorList>
            <person name="Varghese N."/>
            <person name="Submissions S."/>
        </authorList>
    </citation>
    <scope>NUCLEOTIDE SEQUENCE [LARGE SCALE GENOMIC DNA]</scope>
    <source>
        <strain evidence="8">DSM 2635</strain>
    </source>
</reference>
<protein>
    <submittedName>
        <fullName evidence="7">4Fe-4S dicluster domain-containing protein</fullName>
    </submittedName>
</protein>
<dbReference type="PROSITE" id="PS00198">
    <property type="entry name" value="4FE4S_FER_1"/>
    <property type="match status" value="2"/>
</dbReference>
<dbReference type="Proteomes" id="UP000243255">
    <property type="component" value="Unassembled WGS sequence"/>
</dbReference>
<evidence type="ECO:0000256" key="5">
    <source>
        <dbReference type="SAM" id="Coils"/>
    </source>
</evidence>
<dbReference type="InterPro" id="IPR047964">
    <property type="entry name" value="EFR1-like"/>
</dbReference>
<dbReference type="InterPro" id="IPR026816">
    <property type="entry name" value="Flavodoxin_dom"/>
</dbReference>
<feature type="domain" description="4Fe-4S ferredoxin-type" evidence="6">
    <location>
        <begin position="215"/>
        <end position="241"/>
    </location>
</feature>
<dbReference type="OrthoDB" id="9813995at2"/>
<dbReference type="PANTHER" id="PTHR43687:SF1">
    <property type="entry name" value="FERREDOXIN III"/>
    <property type="match status" value="1"/>
</dbReference>
<accession>A0A1M5LYA9</accession>
<evidence type="ECO:0000256" key="2">
    <source>
        <dbReference type="ARBA" id="ARBA00022723"/>
    </source>
</evidence>
<evidence type="ECO:0000256" key="3">
    <source>
        <dbReference type="ARBA" id="ARBA00023004"/>
    </source>
</evidence>
<dbReference type="AlphaFoldDB" id="A0A1M5LYA9"/>
<keyword evidence="2" id="KW-0479">Metal-binding</keyword>
<dbReference type="GO" id="GO:0051539">
    <property type="term" value="F:4 iron, 4 sulfur cluster binding"/>
    <property type="evidence" value="ECO:0007669"/>
    <property type="project" value="UniProtKB-KW"/>
</dbReference>
<dbReference type="Pfam" id="PF13237">
    <property type="entry name" value="Fer4_10"/>
    <property type="match status" value="1"/>
</dbReference>
<dbReference type="PANTHER" id="PTHR43687">
    <property type="entry name" value="ADENYLYLSULFATE REDUCTASE, BETA SUBUNIT"/>
    <property type="match status" value="1"/>
</dbReference>
<dbReference type="SUPFAM" id="SSF52218">
    <property type="entry name" value="Flavoproteins"/>
    <property type="match status" value="1"/>
</dbReference>
<evidence type="ECO:0000256" key="4">
    <source>
        <dbReference type="ARBA" id="ARBA00023014"/>
    </source>
</evidence>
<keyword evidence="4" id="KW-0411">Iron-sulfur</keyword>
<keyword evidence="5" id="KW-0175">Coiled coil</keyword>
<feature type="domain" description="4Fe-4S ferredoxin-type" evidence="6">
    <location>
        <begin position="184"/>
        <end position="213"/>
    </location>
</feature>
<dbReference type="NCBIfam" id="NF038196">
    <property type="entry name" value="ferrodoxin_EFR1"/>
    <property type="match status" value="1"/>
</dbReference>
<dbReference type="InterPro" id="IPR017900">
    <property type="entry name" value="4Fe4S_Fe_S_CS"/>
</dbReference>
<organism evidence="7 8">
    <name type="scientific">Asaccharospora irregularis DSM 2635</name>
    <dbReference type="NCBI Taxonomy" id="1121321"/>
    <lineage>
        <taxon>Bacteria</taxon>
        <taxon>Bacillati</taxon>
        <taxon>Bacillota</taxon>
        <taxon>Clostridia</taxon>
        <taxon>Peptostreptococcales</taxon>
        <taxon>Peptostreptococcaceae</taxon>
        <taxon>Asaccharospora</taxon>
    </lineage>
</organism>
<dbReference type="InterPro" id="IPR017896">
    <property type="entry name" value="4Fe4S_Fe-S-bd"/>
</dbReference>
<dbReference type="GO" id="GO:0046872">
    <property type="term" value="F:metal ion binding"/>
    <property type="evidence" value="ECO:0007669"/>
    <property type="project" value="UniProtKB-KW"/>
</dbReference>
<name>A0A1M5LYA9_9FIRM</name>
<dbReference type="EMBL" id="FQWX01000005">
    <property type="protein sequence ID" value="SHG69383.1"/>
    <property type="molecule type" value="Genomic_DNA"/>
</dbReference>
<dbReference type="InterPro" id="IPR050572">
    <property type="entry name" value="Fe-S_Ferredoxin"/>
</dbReference>
<evidence type="ECO:0000313" key="8">
    <source>
        <dbReference type="Proteomes" id="UP000243255"/>
    </source>
</evidence>
<keyword evidence="1" id="KW-0004">4Fe-4S</keyword>
<gene>
    <name evidence="7" type="ORF">SAMN04488530_105112</name>
</gene>
<dbReference type="InterPro" id="IPR029039">
    <property type="entry name" value="Flavoprotein-like_sf"/>
</dbReference>
<dbReference type="Pfam" id="PF12724">
    <property type="entry name" value="Flavodoxin_5"/>
    <property type="match status" value="1"/>
</dbReference>
<dbReference type="SUPFAM" id="SSF54862">
    <property type="entry name" value="4Fe-4S ferredoxins"/>
    <property type="match status" value="1"/>
</dbReference>